<dbReference type="Proteomes" id="UP000028302">
    <property type="component" value="Unassembled WGS sequence"/>
</dbReference>
<evidence type="ECO:0000256" key="2">
    <source>
        <dbReference type="ARBA" id="ARBA00008954"/>
    </source>
</evidence>
<comment type="similarity">
    <text evidence="2 6">Belongs to the class-III pyridoxal-phosphate-dependent aminotransferase family.</text>
</comment>
<dbReference type="InterPro" id="IPR012773">
    <property type="entry name" value="Ectoine_EctB"/>
</dbReference>
<comment type="cofactor">
    <cofactor evidence="1 7">
        <name>pyridoxal 5'-phosphate</name>
        <dbReference type="ChEBI" id="CHEBI:597326"/>
    </cofactor>
</comment>
<dbReference type="InterPro" id="IPR015422">
    <property type="entry name" value="PyrdxlP-dep_Trfase_small"/>
</dbReference>
<dbReference type="NCBIfam" id="TIGR00709">
    <property type="entry name" value="dat"/>
    <property type="match status" value="1"/>
</dbReference>
<dbReference type="Pfam" id="PF00202">
    <property type="entry name" value="Aminotran_3"/>
    <property type="match status" value="1"/>
</dbReference>
<dbReference type="Gene3D" id="3.90.1150.10">
    <property type="entry name" value="Aspartate Aminotransferase, domain 1"/>
    <property type="match status" value="1"/>
</dbReference>
<dbReference type="STRING" id="1304275.C41B8_12255"/>
<evidence type="ECO:0000313" key="8">
    <source>
        <dbReference type="EMBL" id="KEZ76965.1"/>
    </source>
</evidence>
<dbReference type="InterPro" id="IPR005814">
    <property type="entry name" value="Aminotrans_3"/>
</dbReference>
<evidence type="ECO:0000256" key="4">
    <source>
        <dbReference type="ARBA" id="ARBA00022679"/>
    </source>
</evidence>
<organism evidence="8 9">
    <name type="scientific">Salinisphaera hydrothermalis (strain C41B8)</name>
    <dbReference type="NCBI Taxonomy" id="1304275"/>
    <lineage>
        <taxon>Bacteria</taxon>
        <taxon>Pseudomonadati</taxon>
        <taxon>Pseudomonadota</taxon>
        <taxon>Gammaproteobacteria</taxon>
        <taxon>Salinisphaerales</taxon>
        <taxon>Salinisphaeraceae</taxon>
        <taxon>Salinisphaera</taxon>
    </lineage>
</organism>
<dbReference type="InterPro" id="IPR049704">
    <property type="entry name" value="Aminotrans_3_PPA_site"/>
</dbReference>
<dbReference type="PANTHER" id="PTHR43552">
    <property type="entry name" value="DIAMINOBUTYRATE--2-OXOGLUTARATE AMINOTRANSFERASE"/>
    <property type="match status" value="1"/>
</dbReference>
<evidence type="ECO:0000256" key="7">
    <source>
        <dbReference type="RuleBase" id="RU365034"/>
    </source>
</evidence>
<comment type="pathway">
    <text evidence="7">Amine and polyamine biosynthesis; ectoine biosynthesis; L-ectoine from L-aspartate 4-semialdehyde: step 1/3.</text>
</comment>
<dbReference type="OrthoDB" id="9770449at2"/>
<proteinExistence type="inferred from homology"/>
<keyword evidence="4 7" id="KW-0808">Transferase</keyword>
<sequence length="425" mass="46377">MEIINRLESEVRGYVRSFPKVFTHAKANKMTTEDGAEYLDFFSGAGALNYGHNDEVMKKALLDYIESDGVTHGLDMATDAKQQFLATFEDVIMKPRNMEYKIQFPGPTGTNAVEAALKIARKVKKRDRVLFFTNAYHGMTLGALAVTGNASKRGGAGVNMPGATPIPYSGYFGEGRDTADDLDMMLSNSSSGLEKPAAIILETVQGEGGINVADFDWLKKIEALCRKHDMLLIVDDIQAGVGRTGPFFSFEPAGISPDIITVSKSLSGYGLPLAITMIKPEYDIWAPGEHNGTFRGNNHAFITAMAALNEYWRDDKLEKSVLRMSDRIQERLNGILSANPAFKAEVRGRGFFIGIDCEQAELADEIAAECFKNHLICETAGPDDNVIKVMPPLISPDADIEAGLDILETAIKTVLDKHGLLNNAA</sequence>
<dbReference type="EC" id="2.6.1.76" evidence="7"/>
<gene>
    <name evidence="8" type="ORF">C41B8_12255</name>
</gene>
<dbReference type="NCBIfam" id="NF006733">
    <property type="entry name" value="PRK09264.1"/>
    <property type="match status" value="1"/>
</dbReference>
<dbReference type="InterPro" id="IPR004637">
    <property type="entry name" value="Dat"/>
</dbReference>
<keyword evidence="9" id="KW-1185">Reference proteome</keyword>
<evidence type="ECO:0000256" key="3">
    <source>
        <dbReference type="ARBA" id="ARBA00022576"/>
    </source>
</evidence>
<comment type="catalytic activity">
    <reaction evidence="7">
        <text>L-2,4-diaminobutanoate + 2-oxoglutarate = L-aspartate 4-semialdehyde + L-glutamate</text>
        <dbReference type="Rhea" id="RHEA:11160"/>
        <dbReference type="ChEBI" id="CHEBI:16810"/>
        <dbReference type="ChEBI" id="CHEBI:29985"/>
        <dbReference type="ChEBI" id="CHEBI:58761"/>
        <dbReference type="ChEBI" id="CHEBI:537519"/>
        <dbReference type="EC" id="2.6.1.76"/>
    </reaction>
</comment>
<evidence type="ECO:0000256" key="1">
    <source>
        <dbReference type="ARBA" id="ARBA00001933"/>
    </source>
</evidence>
<dbReference type="UniPathway" id="UPA00067">
    <property type="reaction ID" value="UER00121"/>
</dbReference>
<dbReference type="AlphaFoldDB" id="A0A084IJT1"/>
<reference evidence="8 9" key="1">
    <citation type="submission" date="2013-03" db="EMBL/GenBank/DDBJ databases">
        <title>Salinisphaera hydrothermalis C41B8 Genome Sequencing.</title>
        <authorList>
            <person name="Li C."/>
            <person name="Lai Q."/>
            <person name="Shao Z."/>
        </authorList>
    </citation>
    <scope>NUCLEOTIDE SEQUENCE [LARGE SCALE GENOMIC DNA]</scope>
    <source>
        <strain evidence="8 9">C41B8</strain>
    </source>
</reference>
<dbReference type="CDD" id="cd00610">
    <property type="entry name" value="OAT_like"/>
    <property type="match status" value="1"/>
</dbReference>
<keyword evidence="3 7" id="KW-0032">Aminotransferase</keyword>
<dbReference type="EMBL" id="APNK01000019">
    <property type="protein sequence ID" value="KEZ76965.1"/>
    <property type="molecule type" value="Genomic_DNA"/>
</dbReference>
<dbReference type="PATRIC" id="fig|1304275.5.peg.2500"/>
<comment type="function">
    <text evidence="7">Catalyzes reversively the conversion of L-aspartate beta-semialdehyde (ASA) to L-2,4-diaminobutyrate (DABA) by transamination with L-glutamate.</text>
</comment>
<dbReference type="PIRSF" id="PIRSF000521">
    <property type="entry name" value="Transaminase_4ab_Lys_Orn"/>
    <property type="match status" value="1"/>
</dbReference>
<dbReference type="GO" id="GO:0030170">
    <property type="term" value="F:pyridoxal phosphate binding"/>
    <property type="evidence" value="ECO:0007669"/>
    <property type="project" value="InterPro"/>
</dbReference>
<dbReference type="PROSITE" id="PS00600">
    <property type="entry name" value="AA_TRANSFER_CLASS_3"/>
    <property type="match status" value="1"/>
</dbReference>
<dbReference type="GO" id="GO:0045303">
    <property type="term" value="F:diaminobutyrate-2-oxoglutarate transaminase activity"/>
    <property type="evidence" value="ECO:0007669"/>
    <property type="project" value="UniProtKB-EC"/>
</dbReference>
<dbReference type="PANTHER" id="PTHR43552:SF2">
    <property type="entry name" value="DIAMINOBUTYRATE--2-OXOGLUTARATE TRANSAMINASE"/>
    <property type="match status" value="1"/>
</dbReference>
<evidence type="ECO:0000256" key="6">
    <source>
        <dbReference type="RuleBase" id="RU003560"/>
    </source>
</evidence>
<dbReference type="InterPro" id="IPR015424">
    <property type="entry name" value="PyrdxlP-dep_Trfase"/>
</dbReference>
<dbReference type="InterPro" id="IPR015421">
    <property type="entry name" value="PyrdxlP-dep_Trfase_major"/>
</dbReference>
<keyword evidence="5 6" id="KW-0663">Pyridoxal phosphate</keyword>
<evidence type="ECO:0000313" key="9">
    <source>
        <dbReference type="Proteomes" id="UP000028302"/>
    </source>
</evidence>
<dbReference type="eggNOG" id="COG0160">
    <property type="taxonomic scope" value="Bacteria"/>
</dbReference>
<comment type="caution">
    <text evidence="8">The sequence shown here is derived from an EMBL/GenBank/DDBJ whole genome shotgun (WGS) entry which is preliminary data.</text>
</comment>
<protein>
    <recommendedName>
        <fullName evidence="7">Diaminobutyrate--2-oxoglutarate transaminase</fullName>
        <ecNumber evidence="7">2.6.1.76</ecNumber>
    </recommendedName>
    <alternativeName>
        <fullName evidence="7">DABA aminotransferase</fullName>
    </alternativeName>
</protein>
<dbReference type="SUPFAM" id="SSF53383">
    <property type="entry name" value="PLP-dependent transferases"/>
    <property type="match status" value="1"/>
</dbReference>
<name>A0A084IJT1_SALHC</name>
<evidence type="ECO:0000256" key="5">
    <source>
        <dbReference type="ARBA" id="ARBA00022898"/>
    </source>
</evidence>
<dbReference type="RefSeq" id="WP_037338601.1">
    <property type="nucleotide sequence ID" value="NZ_APNK01000019.1"/>
</dbReference>
<dbReference type="Gene3D" id="3.40.640.10">
    <property type="entry name" value="Type I PLP-dependent aspartate aminotransferase-like (Major domain)"/>
    <property type="match status" value="1"/>
</dbReference>
<accession>A0A084IJT1</accession>
<dbReference type="NCBIfam" id="TIGR02407">
    <property type="entry name" value="ectoine_ectB"/>
    <property type="match status" value="1"/>
</dbReference>
<dbReference type="GO" id="GO:0019491">
    <property type="term" value="P:ectoine biosynthetic process"/>
    <property type="evidence" value="ECO:0007669"/>
    <property type="project" value="UniProtKB-UniPathway"/>
</dbReference>
<dbReference type="GO" id="GO:0047307">
    <property type="term" value="F:diaminobutyrate-pyruvate transaminase activity"/>
    <property type="evidence" value="ECO:0007669"/>
    <property type="project" value="InterPro"/>
</dbReference>